<evidence type="ECO:0000256" key="1">
    <source>
        <dbReference type="SAM" id="Phobius"/>
    </source>
</evidence>
<proteinExistence type="predicted"/>
<reference evidence="2 3" key="1">
    <citation type="submission" date="2016-11" db="EMBL/GenBank/DDBJ databases">
        <authorList>
            <person name="Jaros S."/>
            <person name="Januszkiewicz K."/>
            <person name="Wedrychowicz H."/>
        </authorList>
    </citation>
    <scope>NUCLEOTIDE SEQUENCE [LARGE SCALE GENOMIC DNA]</scope>
    <source>
        <strain evidence="2 3">DSM 14501</strain>
    </source>
</reference>
<sequence length="680" mass="78363">MMSRKQIVIMNIFVFLIFLVIAKGSFAEENIKFNIDMGYEGKIKLGEINPIKITVITADNGISGKLFIKLGDDIYTHKLIMGEYTKKFFSFSVPFFKANEKIEIFIKSNEKILYKKQLKPVVLPKDTIFIATLCDKPEQMSFLKNMDFTLFDSKNIEVFSLKPDDYYTLSELQCINYILIDNFNVARLSDNQQKVLKNWVELGNTIFVGTGEYKYKTLKGIFDGLNGVKKIGNGFIVSTGMNIDEKNSGHIRIQLEKYISPIGLEKIMKPDRLQNQILESKKLYAVADSLLHTDYNVLMFFLALLILYLVCVLLGIFMEKRFKWLFAVVVLMFCVVFYSISLWGGLYSIKAASASINLYQCCGQKYDIYNIYPYKSSDIILNIPDTAYLKNFETQETELNPIEKKVLLTGTEPKHLFAVKLNTYENQHMSICIDSHNIASGEIKNPISDKMYNCFLIIGNNIIPIGDVDGKETVKINYKLDNILTNKGDYNYIRDIYNAVKLDNYQRELFEYYFYNVNDITNKGKLFGFTKNICKVNVNEKVQSVKQISLNVFDVPIESIKGNINMPFGLIEPVVDERKIKKLDTVREYILEEGKILNLYYVLPKDIESGQINITAKVETGKYKMEIFNPIKNKWELLNDKSLLEKNSKCYFDRGIIKIRIEGKRRIIIPQIAVKGKVKG</sequence>
<dbReference type="RefSeq" id="WP_072966536.1">
    <property type="nucleotide sequence ID" value="NZ_FRAJ01000008.1"/>
</dbReference>
<feature type="transmembrane region" description="Helical" evidence="1">
    <location>
        <begin position="297"/>
        <end position="317"/>
    </location>
</feature>
<evidence type="ECO:0000313" key="3">
    <source>
        <dbReference type="Proteomes" id="UP000184082"/>
    </source>
</evidence>
<dbReference type="Proteomes" id="UP000184082">
    <property type="component" value="Unassembled WGS sequence"/>
</dbReference>
<feature type="transmembrane region" description="Helical" evidence="1">
    <location>
        <begin position="324"/>
        <end position="346"/>
    </location>
</feature>
<gene>
    <name evidence="2" type="ORF">SAMN02745883_01173</name>
</gene>
<keyword evidence="3" id="KW-1185">Reference proteome</keyword>
<evidence type="ECO:0000313" key="2">
    <source>
        <dbReference type="EMBL" id="SHK06376.1"/>
    </source>
</evidence>
<dbReference type="STRING" id="1121266.SAMN02745883_01173"/>
<dbReference type="EMBL" id="FRAJ01000008">
    <property type="protein sequence ID" value="SHK06376.1"/>
    <property type="molecule type" value="Genomic_DNA"/>
</dbReference>
<protein>
    <submittedName>
        <fullName evidence="2">Uncharacterized protein</fullName>
    </submittedName>
</protein>
<organism evidence="2 3">
    <name type="scientific">Caminicella sporogenes DSM 14501</name>
    <dbReference type="NCBI Taxonomy" id="1121266"/>
    <lineage>
        <taxon>Bacteria</taxon>
        <taxon>Bacillati</taxon>
        <taxon>Bacillota</taxon>
        <taxon>Clostridia</taxon>
        <taxon>Peptostreptococcales</taxon>
        <taxon>Caminicellaceae</taxon>
        <taxon>Caminicella</taxon>
    </lineage>
</organism>
<accession>A0A1M6PEL4</accession>
<keyword evidence="1" id="KW-0812">Transmembrane</keyword>
<name>A0A1M6PEL4_9FIRM</name>
<keyword evidence="1" id="KW-1133">Transmembrane helix</keyword>
<keyword evidence="1" id="KW-0472">Membrane</keyword>
<dbReference type="AlphaFoldDB" id="A0A1M6PEL4"/>